<organism evidence="3 4">
    <name type="scientific">Sphingomonas dokdonensis</name>
    <dbReference type="NCBI Taxonomy" id="344880"/>
    <lineage>
        <taxon>Bacteria</taxon>
        <taxon>Pseudomonadati</taxon>
        <taxon>Pseudomonadota</taxon>
        <taxon>Alphaproteobacteria</taxon>
        <taxon>Sphingomonadales</taxon>
        <taxon>Sphingomonadaceae</taxon>
        <taxon>Sphingomonas</taxon>
    </lineage>
</organism>
<proteinExistence type="predicted"/>
<dbReference type="AlphaFoldDB" id="A0A245ZKP5"/>
<dbReference type="SUPFAM" id="SSF53756">
    <property type="entry name" value="UDP-Glycosyltransferase/glycogen phosphorylase"/>
    <property type="match status" value="1"/>
</dbReference>
<evidence type="ECO:0000313" key="4">
    <source>
        <dbReference type="Proteomes" id="UP000197290"/>
    </source>
</evidence>
<protein>
    <submittedName>
        <fullName evidence="3">GDP-mannose-dependent alpha-(1-6)-phosphatidylinositol monomannoside mannosyltransferase</fullName>
        <ecNumber evidence="3">2.4.1.57</ecNumber>
    </submittedName>
</protein>
<keyword evidence="4" id="KW-1185">Reference proteome</keyword>
<dbReference type="InterPro" id="IPR028098">
    <property type="entry name" value="Glyco_trans_4-like_N"/>
</dbReference>
<dbReference type="CDD" id="cd03801">
    <property type="entry name" value="GT4_PimA-like"/>
    <property type="match status" value="1"/>
</dbReference>
<dbReference type="Gene3D" id="3.40.50.2000">
    <property type="entry name" value="Glycogen Phosphorylase B"/>
    <property type="match status" value="2"/>
</dbReference>
<dbReference type="InterPro" id="IPR001296">
    <property type="entry name" value="Glyco_trans_1"/>
</dbReference>
<dbReference type="EC" id="2.4.1.57" evidence="3"/>
<dbReference type="GO" id="GO:0016758">
    <property type="term" value="F:hexosyltransferase activity"/>
    <property type="evidence" value="ECO:0007669"/>
    <property type="project" value="TreeGrafter"/>
</dbReference>
<keyword evidence="3" id="KW-0328">Glycosyltransferase</keyword>
<keyword evidence="3" id="KW-0808">Transferase</keyword>
<dbReference type="Pfam" id="PF13439">
    <property type="entry name" value="Glyco_transf_4"/>
    <property type="match status" value="1"/>
</dbReference>
<dbReference type="InterPro" id="IPR050194">
    <property type="entry name" value="Glycosyltransferase_grp1"/>
</dbReference>
<dbReference type="Proteomes" id="UP000197290">
    <property type="component" value="Unassembled WGS sequence"/>
</dbReference>
<dbReference type="PANTHER" id="PTHR45947:SF3">
    <property type="entry name" value="SULFOQUINOVOSYL TRANSFERASE SQD2"/>
    <property type="match status" value="1"/>
</dbReference>
<dbReference type="Pfam" id="PF00534">
    <property type="entry name" value="Glycos_transf_1"/>
    <property type="match status" value="1"/>
</dbReference>
<evidence type="ECO:0000259" key="2">
    <source>
        <dbReference type="Pfam" id="PF13439"/>
    </source>
</evidence>
<sequence length="340" mass="36591">MRDSAAPRSILFIGLSATGHGGIQRFNRRVIESLRALGCRPGVAMRADHPPRRFAATIVATLRRADVVLIGHINLLPLALLARALRPRARIILFAHGIEVWGDPAYRAPRWWERRVLRAAIDRIAIVSRFSQQRMAAAFGLQAAKFVLFPNAVDLPEPSPLAPVVAGKTILAVARLGAGEREKHVDKLVSALPALPDAQLTVIGDGPLRGELQDLAATLGVSNRVALPGWVDEAALARAYAEAQVFALPSSKEGFGIVYLEAWARGLPVIGSRFGAAAEVIEEGADGFVVDPEDVPALADRLRRLLDDPELARRMGAAGHRKTASRYSAAAFTHNLAALL</sequence>
<accession>A0A245ZKP5</accession>
<evidence type="ECO:0000313" key="3">
    <source>
        <dbReference type="EMBL" id="OWK30317.1"/>
    </source>
</evidence>
<comment type="caution">
    <text evidence="3">The sequence shown here is derived from an EMBL/GenBank/DDBJ whole genome shotgun (WGS) entry which is preliminary data.</text>
</comment>
<dbReference type="EMBL" id="NBBI01000003">
    <property type="protein sequence ID" value="OWK30317.1"/>
    <property type="molecule type" value="Genomic_DNA"/>
</dbReference>
<feature type="domain" description="Glycosyltransferase subfamily 4-like N-terminal" evidence="2">
    <location>
        <begin position="53"/>
        <end position="155"/>
    </location>
</feature>
<dbReference type="PANTHER" id="PTHR45947">
    <property type="entry name" value="SULFOQUINOVOSYL TRANSFERASE SQD2"/>
    <property type="match status" value="1"/>
</dbReference>
<gene>
    <name evidence="3" type="primary">pimB_2</name>
    <name evidence="3" type="ORF">SPDO_20020</name>
</gene>
<evidence type="ECO:0000259" key="1">
    <source>
        <dbReference type="Pfam" id="PF00534"/>
    </source>
</evidence>
<feature type="domain" description="Glycosyl transferase family 1" evidence="1">
    <location>
        <begin position="171"/>
        <end position="320"/>
    </location>
</feature>
<name>A0A245ZKP5_9SPHN</name>
<reference evidence="3 4" key="1">
    <citation type="submission" date="2017-03" db="EMBL/GenBank/DDBJ databases">
        <title>Genome sequence of Sphingomonas dokdonensis DSM 21029.</title>
        <authorList>
            <person name="Poehlein A."/>
            <person name="Wuebbeler J.H."/>
            <person name="Steinbuechel A."/>
            <person name="Daniel R."/>
        </authorList>
    </citation>
    <scope>NUCLEOTIDE SEQUENCE [LARGE SCALE GENOMIC DNA]</scope>
    <source>
        <strain evidence="3 4">DSM 21029</strain>
    </source>
</reference>